<keyword evidence="6" id="KW-0406">Ion transport</keyword>
<dbReference type="WBParaSite" id="HPBE_0000276601-mRNA-1">
    <property type="protein sequence ID" value="HPBE_0000276601-mRNA-1"/>
    <property type="gene ID" value="HPBE_0000276601"/>
</dbReference>
<evidence type="ECO:0000313" key="10">
    <source>
        <dbReference type="WBParaSite" id="HPBE_0000276601-mRNA-1"/>
    </source>
</evidence>
<gene>
    <name evidence="8" type="ORF">HPBE_LOCUS2767</name>
</gene>
<dbReference type="GO" id="GO:0034707">
    <property type="term" value="C:chloride channel complex"/>
    <property type="evidence" value="ECO:0007669"/>
    <property type="project" value="UniProtKB-KW"/>
</dbReference>
<keyword evidence="7" id="KW-0732">Signal</keyword>
<comment type="similarity">
    <text evidence="5 6">Belongs to the anion channel-forming bestrophin (TC 1.A.46) family. Calcium-sensitive chloride channel subfamily.</text>
</comment>
<proteinExistence type="inferred from homology"/>
<accession>A0A183F9C4</accession>
<dbReference type="PANTHER" id="PTHR10736">
    <property type="entry name" value="BESTROPHIN"/>
    <property type="match status" value="1"/>
</dbReference>
<evidence type="ECO:0000256" key="3">
    <source>
        <dbReference type="ARBA" id="ARBA00022989"/>
    </source>
</evidence>
<evidence type="ECO:0000313" key="8">
    <source>
        <dbReference type="EMBL" id="VDO28136.1"/>
    </source>
</evidence>
<dbReference type="Pfam" id="PF01062">
    <property type="entry name" value="Bestrophin"/>
    <property type="match status" value="1"/>
</dbReference>
<dbReference type="AlphaFoldDB" id="A0A183F9C4"/>
<evidence type="ECO:0000256" key="6">
    <source>
        <dbReference type="RuleBase" id="RU363126"/>
    </source>
</evidence>
<comment type="subcellular location">
    <subcellularLocation>
        <location evidence="6">Cell membrane</location>
        <topology evidence="6">Multi-pass membrane protein</topology>
    </subcellularLocation>
    <subcellularLocation>
        <location evidence="1">Membrane</location>
    </subcellularLocation>
</comment>
<keyword evidence="4" id="KW-0472">Membrane</keyword>
<evidence type="ECO:0000256" key="1">
    <source>
        <dbReference type="ARBA" id="ARBA00004370"/>
    </source>
</evidence>
<protein>
    <recommendedName>
        <fullName evidence="6">Bestrophin homolog</fullName>
    </recommendedName>
</protein>
<keyword evidence="6" id="KW-0869">Chloride channel</keyword>
<dbReference type="Proteomes" id="UP000050761">
    <property type="component" value="Unassembled WGS sequence"/>
</dbReference>
<keyword evidence="6" id="KW-0813">Transport</keyword>
<evidence type="ECO:0000256" key="7">
    <source>
        <dbReference type="SAM" id="SignalP"/>
    </source>
</evidence>
<reference evidence="8 9" key="1">
    <citation type="submission" date="2018-11" db="EMBL/GenBank/DDBJ databases">
        <authorList>
            <consortium name="Pathogen Informatics"/>
        </authorList>
    </citation>
    <scope>NUCLEOTIDE SEQUENCE [LARGE SCALE GENOMIC DNA]</scope>
</reference>
<feature type="chain" id="PRO_5044551315" description="Bestrophin homolog" evidence="7">
    <location>
        <begin position="24"/>
        <end position="152"/>
    </location>
</feature>
<keyword evidence="6" id="KW-0407">Ion channel</keyword>
<dbReference type="InterPro" id="IPR000615">
    <property type="entry name" value="Bestrophin"/>
</dbReference>
<dbReference type="GO" id="GO:0005886">
    <property type="term" value="C:plasma membrane"/>
    <property type="evidence" value="ECO:0007669"/>
    <property type="project" value="UniProtKB-SubCell"/>
</dbReference>
<evidence type="ECO:0000256" key="2">
    <source>
        <dbReference type="ARBA" id="ARBA00022692"/>
    </source>
</evidence>
<name>A0A183F9C4_HELPZ</name>
<keyword evidence="3" id="KW-1133">Transmembrane helix</keyword>
<evidence type="ECO:0000256" key="5">
    <source>
        <dbReference type="ARBA" id="ARBA00034769"/>
    </source>
</evidence>
<keyword evidence="6" id="KW-1003">Cell membrane</keyword>
<reference evidence="10" key="2">
    <citation type="submission" date="2019-09" db="UniProtKB">
        <authorList>
            <consortium name="WormBaseParasite"/>
        </authorList>
    </citation>
    <scope>IDENTIFICATION</scope>
</reference>
<dbReference type="OrthoDB" id="201595at2759"/>
<feature type="signal peptide" evidence="7">
    <location>
        <begin position="1"/>
        <end position="23"/>
    </location>
</feature>
<keyword evidence="9" id="KW-1185">Reference proteome</keyword>
<keyword evidence="2" id="KW-0812">Transmembrane</keyword>
<evidence type="ECO:0000256" key="4">
    <source>
        <dbReference type="ARBA" id="ARBA00023136"/>
    </source>
</evidence>
<comment type="function">
    <text evidence="6">Forms chloride channels.</text>
</comment>
<sequence length="152" mass="17469">MVFPFMTSIQFVLYMGWLKVAEALLNPWGEDDDDFETNVLIDRNLAAGQKHYNESSQMGLKIVDDGYGKTPELRKDAFWDDEWVPLYSEESAWEKKYTQHEGSLSHIRLASWLDKSVSQVRMVPLQANGLDGNPSLRRRFSSVVEKIVSVKP</sequence>
<dbReference type="EMBL" id="UZAH01004873">
    <property type="protein sequence ID" value="VDO28136.1"/>
    <property type="molecule type" value="Genomic_DNA"/>
</dbReference>
<dbReference type="PANTHER" id="PTHR10736:SF24">
    <property type="entry name" value="BESTROPHIN HOMOLOG 18"/>
    <property type="match status" value="1"/>
</dbReference>
<evidence type="ECO:0000313" key="9">
    <source>
        <dbReference type="Proteomes" id="UP000050761"/>
    </source>
</evidence>
<dbReference type="GO" id="GO:0005254">
    <property type="term" value="F:chloride channel activity"/>
    <property type="evidence" value="ECO:0007669"/>
    <property type="project" value="UniProtKB-KW"/>
</dbReference>
<dbReference type="InterPro" id="IPR021134">
    <property type="entry name" value="Bestrophin-like"/>
</dbReference>
<accession>A0A3P7U182</accession>
<organism evidence="9 10">
    <name type="scientific">Heligmosomoides polygyrus</name>
    <name type="common">Parasitic roundworm</name>
    <dbReference type="NCBI Taxonomy" id="6339"/>
    <lineage>
        <taxon>Eukaryota</taxon>
        <taxon>Metazoa</taxon>
        <taxon>Ecdysozoa</taxon>
        <taxon>Nematoda</taxon>
        <taxon>Chromadorea</taxon>
        <taxon>Rhabditida</taxon>
        <taxon>Rhabditina</taxon>
        <taxon>Rhabditomorpha</taxon>
        <taxon>Strongyloidea</taxon>
        <taxon>Heligmosomidae</taxon>
        <taxon>Heligmosomoides</taxon>
    </lineage>
</organism>
<keyword evidence="6" id="KW-0868">Chloride</keyword>